<accession>A0A2Z2KCM0</accession>
<feature type="transmembrane region" description="Helical" evidence="6">
    <location>
        <begin position="216"/>
        <end position="239"/>
    </location>
</feature>
<dbReference type="GO" id="GO:0046677">
    <property type="term" value="P:response to antibiotic"/>
    <property type="evidence" value="ECO:0007669"/>
    <property type="project" value="UniProtKB-KW"/>
</dbReference>
<dbReference type="GO" id="GO:0050071">
    <property type="term" value="F:phosphatidylglycerol lysyltransferase activity"/>
    <property type="evidence" value="ECO:0007669"/>
    <property type="project" value="UniProtKB-EC"/>
</dbReference>
<evidence type="ECO:0000256" key="5">
    <source>
        <dbReference type="ARBA" id="ARBA00023136"/>
    </source>
</evidence>
<dbReference type="InterPro" id="IPR022791">
    <property type="entry name" value="L-PG_synthase/AglD"/>
</dbReference>
<keyword evidence="5 6" id="KW-0472">Membrane</keyword>
<keyword evidence="8" id="KW-1185">Reference proteome</keyword>
<dbReference type="RefSeq" id="WP_087915493.1">
    <property type="nucleotide sequence ID" value="NZ_CP021780.1"/>
</dbReference>
<feature type="transmembrane region" description="Helical" evidence="6">
    <location>
        <begin position="301"/>
        <end position="321"/>
    </location>
</feature>
<evidence type="ECO:0000256" key="2">
    <source>
        <dbReference type="ARBA" id="ARBA00022475"/>
    </source>
</evidence>
<dbReference type="PANTHER" id="PTHR39087:SF2">
    <property type="entry name" value="UPF0104 MEMBRANE PROTEIN MJ1595"/>
    <property type="match status" value="1"/>
</dbReference>
<evidence type="ECO:0000256" key="3">
    <source>
        <dbReference type="ARBA" id="ARBA00022692"/>
    </source>
</evidence>
<keyword evidence="2" id="KW-1003">Cell membrane</keyword>
<keyword evidence="6" id="KW-0046">Antibiotic resistance</keyword>
<feature type="transmembrane region" description="Helical" evidence="6">
    <location>
        <begin position="65"/>
        <end position="83"/>
    </location>
</feature>
<dbReference type="EMBL" id="CP021780">
    <property type="protein sequence ID" value="ASA21485.1"/>
    <property type="molecule type" value="Genomic_DNA"/>
</dbReference>
<evidence type="ECO:0000313" key="8">
    <source>
        <dbReference type="Proteomes" id="UP000249890"/>
    </source>
</evidence>
<protein>
    <recommendedName>
        <fullName evidence="6">Phosphatidylglycerol lysyltransferase</fullName>
        <ecNumber evidence="6">2.3.2.3</ecNumber>
    </recommendedName>
    <alternativeName>
        <fullName evidence="6">Lysylphosphatidylglycerol synthase</fullName>
    </alternativeName>
</protein>
<gene>
    <name evidence="6" type="primary">mprF</name>
    <name evidence="7" type="ORF">B9T62_12265</name>
</gene>
<dbReference type="GO" id="GO:0005886">
    <property type="term" value="C:plasma membrane"/>
    <property type="evidence" value="ECO:0007669"/>
    <property type="project" value="UniProtKB-SubCell"/>
</dbReference>
<evidence type="ECO:0000256" key="4">
    <source>
        <dbReference type="ARBA" id="ARBA00022989"/>
    </source>
</evidence>
<organism evidence="7 8">
    <name type="scientific">Paenibacillus donghaensis</name>
    <dbReference type="NCBI Taxonomy" id="414771"/>
    <lineage>
        <taxon>Bacteria</taxon>
        <taxon>Bacillati</taxon>
        <taxon>Bacillota</taxon>
        <taxon>Bacilli</taxon>
        <taxon>Bacillales</taxon>
        <taxon>Paenibacillaceae</taxon>
        <taxon>Paenibacillus</taxon>
    </lineage>
</organism>
<feature type="transmembrane region" description="Helical" evidence="6">
    <location>
        <begin position="177"/>
        <end position="195"/>
    </location>
</feature>
<reference evidence="7 8" key="1">
    <citation type="submission" date="2017-06" db="EMBL/GenBank/DDBJ databases">
        <title>Complete genome sequence of Paenibacillus donghaensis KCTC 13049T isolated from East Sea sediment, South Korea.</title>
        <authorList>
            <person name="Jung B.K."/>
            <person name="Hong S.-J."/>
            <person name="Shin J.-H."/>
        </authorList>
    </citation>
    <scope>NUCLEOTIDE SEQUENCE [LARGE SCALE GENOMIC DNA]</scope>
    <source>
        <strain evidence="7 8">KCTC 13049</strain>
    </source>
</reference>
<dbReference type="EC" id="2.3.2.3" evidence="6"/>
<keyword evidence="6" id="KW-0443">Lipid metabolism</keyword>
<feature type="transmembrane region" description="Helical" evidence="6">
    <location>
        <begin position="136"/>
        <end position="157"/>
    </location>
</feature>
<dbReference type="OrthoDB" id="145485at2"/>
<dbReference type="PANTHER" id="PTHR39087">
    <property type="entry name" value="UPF0104 MEMBRANE PROTEIN MJ1595"/>
    <property type="match status" value="1"/>
</dbReference>
<dbReference type="Pfam" id="PF03706">
    <property type="entry name" value="LPG_synthase_TM"/>
    <property type="match status" value="1"/>
</dbReference>
<comment type="similarity">
    <text evidence="6">Belongs to the LPG synthase family.</text>
</comment>
<comment type="function">
    <text evidence="6">Catalyzes the transfer of a lysyl group from L-lysyl-tRNA(Lys) to membrane-bound phosphatidylglycerol (PG), which produces lysylphosphatidylglycerol (LPG), a major component of the bacterial membrane with a positive net charge. LPG synthesis contributes to bacterial virulence as it is involved in the resistance mechanism against cationic antimicrobial peptides (CAMP) produces by the host's immune system (defensins, cathelicidins) and by the competing microorganisms.</text>
</comment>
<keyword evidence="3 6" id="KW-0812">Transmembrane</keyword>
<keyword evidence="4 6" id="KW-1133">Transmembrane helix</keyword>
<comment type="catalytic activity">
    <reaction evidence="6">
        <text>L-lysyl-tRNA(Lys) + a 1,2-diacyl-sn-glycero-3-phospho-(1'-sn-glycerol) = a 1,2-diacyl-sn-glycero-3-phospho-1'-(3'-O-L-lysyl)-sn-glycerol + tRNA(Lys)</text>
        <dbReference type="Rhea" id="RHEA:10668"/>
        <dbReference type="Rhea" id="RHEA-COMP:9696"/>
        <dbReference type="Rhea" id="RHEA-COMP:9697"/>
        <dbReference type="ChEBI" id="CHEBI:64716"/>
        <dbReference type="ChEBI" id="CHEBI:75792"/>
        <dbReference type="ChEBI" id="CHEBI:78442"/>
        <dbReference type="ChEBI" id="CHEBI:78529"/>
        <dbReference type="EC" id="2.3.2.3"/>
    </reaction>
</comment>
<evidence type="ECO:0000256" key="1">
    <source>
        <dbReference type="ARBA" id="ARBA00004651"/>
    </source>
</evidence>
<name>A0A2Z2KCM0_9BACL</name>
<proteinExistence type="inferred from homology"/>
<sequence length="329" mass="36409">MDRKIQTLKRFRIVRMILSLSRVRAVKLLVPLAVIALVCWEGQHELSQIHLGTIVHELQQVPGSAVMQMLGMALLAVAVMSTYDYLIRAHFRLKISLWSTFRYAWIANTFNNLIGFAGLAGVGLRTMLYRKSGVPISVLTPAIVFLSPLMITGLSILSWANICGLLPAKELLQEHHWLVFAVWGTAIYLPFFILVQRSALYARWMNSGRGRTPWGTVAASLSTSLLEWAFAGITFWIIASHLLDGVHFVAIFSIFTIAAIAGILSMAPGGIGAFDLIALLGLTQLGISTDKAMAVLVIYRLFYYIIPWLIGLVLAALEMGLQGRRGVRE</sequence>
<comment type="subcellular location">
    <subcellularLocation>
        <location evidence="1 6">Cell membrane</location>
        <topology evidence="1 6">Multi-pass membrane protein</topology>
    </subcellularLocation>
</comment>
<feature type="transmembrane region" description="Helical" evidence="6">
    <location>
        <begin position="271"/>
        <end position="289"/>
    </location>
</feature>
<dbReference type="KEGG" id="pdh:B9T62_12265"/>
<dbReference type="GO" id="GO:0006629">
    <property type="term" value="P:lipid metabolic process"/>
    <property type="evidence" value="ECO:0007669"/>
    <property type="project" value="UniProtKB-KW"/>
</dbReference>
<feature type="transmembrane region" description="Helical" evidence="6">
    <location>
        <begin position="103"/>
        <end position="124"/>
    </location>
</feature>
<dbReference type="NCBIfam" id="TIGR00374">
    <property type="entry name" value="flippase-like domain"/>
    <property type="match status" value="1"/>
</dbReference>
<dbReference type="Proteomes" id="UP000249890">
    <property type="component" value="Chromosome"/>
</dbReference>
<dbReference type="AlphaFoldDB" id="A0A2Z2KCM0"/>
<evidence type="ECO:0000256" key="6">
    <source>
        <dbReference type="RuleBase" id="RU363042"/>
    </source>
</evidence>
<feature type="transmembrane region" description="Helical" evidence="6">
    <location>
        <begin position="245"/>
        <end position="264"/>
    </location>
</feature>
<evidence type="ECO:0000313" key="7">
    <source>
        <dbReference type="EMBL" id="ASA21485.1"/>
    </source>
</evidence>
<keyword evidence="6" id="KW-0808">Transferase</keyword>